<proteinExistence type="predicted"/>
<protein>
    <submittedName>
        <fullName evidence="1">Uncharacterized protein</fullName>
    </submittedName>
</protein>
<dbReference type="AlphaFoldDB" id="A0A4Z2HU22"/>
<evidence type="ECO:0000313" key="1">
    <source>
        <dbReference type="EMBL" id="TNN69336.1"/>
    </source>
</evidence>
<dbReference type="Proteomes" id="UP000314294">
    <property type="component" value="Unassembled WGS sequence"/>
</dbReference>
<dbReference type="EMBL" id="SRLO01000177">
    <property type="protein sequence ID" value="TNN69336.1"/>
    <property type="molecule type" value="Genomic_DNA"/>
</dbReference>
<evidence type="ECO:0000313" key="2">
    <source>
        <dbReference type="Proteomes" id="UP000314294"/>
    </source>
</evidence>
<sequence length="92" mass="10123">MERELEKKGVRECGGLNLGVQVVGVCQRVVGAAGAADAILWSDAAGRHFESEWRTDRIVVVNEAMNRHEQSIQPPTASESKVPRALRFLSHL</sequence>
<accession>A0A4Z2HU22</accession>
<gene>
    <name evidence="1" type="ORF">EYF80_020487</name>
</gene>
<keyword evidence="2" id="KW-1185">Reference proteome</keyword>
<reference evidence="1 2" key="1">
    <citation type="submission" date="2019-03" db="EMBL/GenBank/DDBJ databases">
        <title>First draft genome of Liparis tanakae, snailfish: a comprehensive survey of snailfish specific genes.</title>
        <authorList>
            <person name="Kim W."/>
            <person name="Song I."/>
            <person name="Jeong J.-H."/>
            <person name="Kim D."/>
            <person name="Kim S."/>
            <person name="Ryu S."/>
            <person name="Song J.Y."/>
            <person name="Lee S.K."/>
        </authorList>
    </citation>
    <scope>NUCLEOTIDE SEQUENCE [LARGE SCALE GENOMIC DNA]</scope>
    <source>
        <tissue evidence="1">Muscle</tissue>
    </source>
</reference>
<comment type="caution">
    <text evidence="1">The sequence shown here is derived from an EMBL/GenBank/DDBJ whole genome shotgun (WGS) entry which is preliminary data.</text>
</comment>
<name>A0A4Z2HU22_9TELE</name>
<organism evidence="1 2">
    <name type="scientific">Liparis tanakae</name>
    <name type="common">Tanaka's snailfish</name>
    <dbReference type="NCBI Taxonomy" id="230148"/>
    <lineage>
        <taxon>Eukaryota</taxon>
        <taxon>Metazoa</taxon>
        <taxon>Chordata</taxon>
        <taxon>Craniata</taxon>
        <taxon>Vertebrata</taxon>
        <taxon>Euteleostomi</taxon>
        <taxon>Actinopterygii</taxon>
        <taxon>Neopterygii</taxon>
        <taxon>Teleostei</taxon>
        <taxon>Neoteleostei</taxon>
        <taxon>Acanthomorphata</taxon>
        <taxon>Eupercaria</taxon>
        <taxon>Perciformes</taxon>
        <taxon>Cottioidei</taxon>
        <taxon>Cottales</taxon>
        <taxon>Liparidae</taxon>
        <taxon>Liparis</taxon>
    </lineage>
</organism>